<accession>A0ABW5EJC9</accession>
<feature type="region of interest" description="Disordered" evidence="1">
    <location>
        <begin position="77"/>
        <end position="110"/>
    </location>
</feature>
<keyword evidence="3" id="KW-1185">Reference proteome</keyword>
<sequence length="143" mass="15145">MSAESAAIVVYLRKFGPQTRQKLTEVVPTDTPGGLAKRLSNLRANGWVQIEEAEGMPVLYAIKPCVRGLFPELDARPSKVARSSAKGGPSATPAKPALEQAPPPAPVERFTPGPMVLSAIPRMGTVRPGALAFLDCPSRGVRC</sequence>
<evidence type="ECO:0000313" key="2">
    <source>
        <dbReference type="EMBL" id="MFD2318003.1"/>
    </source>
</evidence>
<organism evidence="2 3">
    <name type="scientific">Delftia deserti</name>
    <dbReference type="NCBI Taxonomy" id="1651218"/>
    <lineage>
        <taxon>Bacteria</taxon>
        <taxon>Pseudomonadati</taxon>
        <taxon>Pseudomonadota</taxon>
        <taxon>Betaproteobacteria</taxon>
        <taxon>Burkholderiales</taxon>
        <taxon>Comamonadaceae</taxon>
        <taxon>Delftia</taxon>
    </lineage>
</organism>
<dbReference type="Proteomes" id="UP001597287">
    <property type="component" value="Unassembled WGS sequence"/>
</dbReference>
<gene>
    <name evidence="2" type="ORF">ACFSPV_04760</name>
</gene>
<protein>
    <recommendedName>
        <fullName evidence="4">ArsR family transcriptional regulator</fullName>
    </recommendedName>
</protein>
<comment type="caution">
    <text evidence="2">The sequence shown here is derived from an EMBL/GenBank/DDBJ whole genome shotgun (WGS) entry which is preliminary data.</text>
</comment>
<evidence type="ECO:0000313" key="3">
    <source>
        <dbReference type="Proteomes" id="UP001597287"/>
    </source>
</evidence>
<proteinExistence type="predicted"/>
<evidence type="ECO:0000256" key="1">
    <source>
        <dbReference type="SAM" id="MobiDB-lite"/>
    </source>
</evidence>
<dbReference type="EMBL" id="JBHUIG010000003">
    <property type="protein sequence ID" value="MFD2318003.1"/>
    <property type="molecule type" value="Genomic_DNA"/>
</dbReference>
<dbReference type="RefSeq" id="WP_380104726.1">
    <property type="nucleotide sequence ID" value="NZ_JBHSIH010000001.1"/>
</dbReference>
<name>A0ABW5EJC9_9BURK</name>
<evidence type="ECO:0008006" key="4">
    <source>
        <dbReference type="Google" id="ProtNLM"/>
    </source>
</evidence>
<reference evidence="3" key="1">
    <citation type="journal article" date="2019" name="Int. J. Syst. Evol. Microbiol.">
        <title>The Global Catalogue of Microorganisms (GCM) 10K type strain sequencing project: providing services to taxonomists for standard genome sequencing and annotation.</title>
        <authorList>
            <consortium name="The Broad Institute Genomics Platform"/>
            <consortium name="The Broad Institute Genome Sequencing Center for Infectious Disease"/>
            <person name="Wu L."/>
            <person name="Ma J."/>
        </authorList>
    </citation>
    <scope>NUCLEOTIDE SEQUENCE [LARGE SCALE GENOMIC DNA]</scope>
    <source>
        <strain evidence="3">CCUG 62793</strain>
    </source>
</reference>